<evidence type="ECO:0000313" key="4">
    <source>
        <dbReference type="Proteomes" id="UP000198228"/>
    </source>
</evidence>
<accession>A0A1C4WU80</accession>
<feature type="compositionally biased region" description="Gly residues" evidence="1">
    <location>
        <begin position="100"/>
        <end position="150"/>
    </location>
</feature>
<feature type="transmembrane region" description="Helical" evidence="2">
    <location>
        <begin position="7"/>
        <end position="28"/>
    </location>
</feature>
<dbReference type="EMBL" id="LT607410">
    <property type="protein sequence ID" value="SCE99748.1"/>
    <property type="molecule type" value="Genomic_DNA"/>
</dbReference>
<protein>
    <submittedName>
        <fullName evidence="3">Uncharacterized protein</fullName>
    </submittedName>
</protein>
<feature type="compositionally biased region" description="Basic residues" evidence="1">
    <location>
        <begin position="57"/>
        <end position="66"/>
    </location>
</feature>
<feature type="compositionally biased region" description="Gly residues" evidence="1">
    <location>
        <begin position="76"/>
        <end position="90"/>
    </location>
</feature>
<reference evidence="3 4" key="1">
    <citation type="submission" date="2016-06" db="EMBL/GenBank/DDBJ databases">
        <authorList>
            <person name="Kjaerup R.B."/>
            <person name="Dalgaard T.S."/>
            <person name="Juul-Madsen H.R."/>
        </authorList>
    </citation>
    <scope>NUCLEOTIDE SEQUENCE [LARGE SCALE GENOMIC DNA]</scope>
    <source>
        <strain evidence="3 4">DSM 43821</strain>
    </source>
</reference>
<proteinExistence type="predicted"/>
<evidence type="ECO:0000256" key="1">
    <source>
        <dbReference type="SAM" id="MobiDB-lite"/>
    </source>
</evidence>
<keyword evidence="2" id="KW-0472">Membrane</keyword>
<name>A0A1C4WU80_9ACTN</name>
<keyword evidence="2" id="KW-1133">Transmembrane helix</keyword>
<evidence type="ECO:0000256" key="2">
    <source>
        <dbReference type="SAM" id="Phobius"/>
    </source>
</evidence>
<feature type="region of interest" description="Disordered" evidence="1">
    <location>
        <begin position="57"/>
        <end position="150"/>
    </location>
</feature>
<gene>
    <name evidence="3" type="ORF">GA0074696_2121</name>
</gene>
<evidence type="ECO:0000313" key="3">
    <source>
        <dbReference type="EMBL" id="SCE99748.1"/>
    </source>
</evidence>
<dbReference type="RefSeq" id="WP_157745865.1">
    <property type="nucleotide sequence ID" value="NZ_LT607410.1"/>
</dbReference>
<organism evidence="3 4">
    <name type="scientific">Micromonospora purpureochromogenes</name>
    <dbReference type="NCBI Taxonomy" id="47872"/>
    <lineage>
        <taxon>Bacteria</taxon>
        <taxon>Bacillati</taxon>
        <taxon>Actinomycetota</taxon>
        <taxon>Actinomycetes</taxon>
        <taxon>Micromonosporales</taxon>
        <taxon>Micromonosporaceae</taxon>
        <taxon>Micromonospora</taxon>
    </lineage>
</organism>
<dbReference type="AlphaFoldDB" id="A0A1C4WU80"/>
<keyword evidence="2" id="KW-0812">Transmembrane</keyword>
<dbReference type="Proteomes" id="UP000198228">
    <property type="component" value="Chromosome I"/>
</dbReference>
<feature type="transmembrane region" description="Helical" evidence="2">
    <location>
        <begin position="34"/>
        <end position="53"/>
    </location>
</feature>
<sequence>MRRHPVFLGLVTTVAGVAGMAVGLAGLMKGKPEMVGFLVLGGFALLLVIGLAGDARRPRRRSRARHAAAGWYSPGPYGGVGVDPGCGGPDDGSDSDRAGGSDGGRSGFWGGHDGGSGSHSGSDGGGLSWGGSDGGGSSWGGSDGGGGGSY</sequence>